<keyword evidence="2" id="KW-0677">Repeat</keyword>
<dbReference type="AlphaFoldDB" id="A0A6A5ZMN6"/>
<dbReference type="OrthoDB" id="6105938at2759"/>
<keyword evidence="3 5" id="KW-0863">Zinc-finger</keyword>
<evidence type="ECO:0000256" key="1">
    <source>
        <dbReference type="ARBA" id="ARBA00022723"/>
    </source>
</evidence>
<dbReference type="EMBL" id="ML977313">
    <property type="protein sequence ID" value="KAF2120872.1"/>
    <property type="molecule type" value="Genomic_DNA"/>
</dbReference>
<dbReference type="Gene3D" id="3.30.160.60">
    <property type="entry name" value="Classic Zinc Finger"/>
    <property type="match status" value="2"/>
</dbReference>
<accession>A0A6A5ZMN6</accession>
<feature type="domain" description="C2H2-type" evidence="6">
    <location>
        <begin position="117"/>
        <end position="145"/>
    </location>
</feature>
<evidence type="ECO:0000313" key="7">
    <source>
        <dbReference type="EMBL" id="KAF2120872.1"/>
    </source>
</evidence>
<keyword evidence="4" id="KW-0862">Zinc</keyword>
<gene>
    <name evidence="7" type="ORF">BDV96DRAFT_595277</name>
</gene>
<dbReference type="GO" id="GO:0005634">
    <property type="term" value="C:nucleus"/>
    <property type="evidence" value="ECO:0007669"/>
    <property type="project" value="TreeGrafter"/>
</dbReference>
<dbReference type="PROSITE" id="PS50157">
    <property type="entry name" value="ZINC_FINGER_C2H2_2"/>
    <property type="match status" value="4"/>
</dbReference>
<protein>
    <recommendedName>
        <fullName evidence="6">C2H2-type domain-containing protein</fullName>
    </recommendedName>
</protein>
<reference evidence="7" key="1">
    <citation type="journal article" date="2020" name="Stud. Mycol.">
        <title>101 Dothideomycetes genomes: a test case for predicting lifestyles and emergence of pathogens.</title>
        <authorList>
            <person name="Haridas S."/>
            <person name="Albert R."/>
            <person name="Binder M."/>
            <person name="Bloem J."/>
            <person name="Labutti K."/>
            <person name="Salamov A."/>
            <person name="Andreopoulos B."/>
            <person name="Baker S."/>
            <person name="Barry K."/>
            <person name="Bills G."/>
            <person name="Bluhm B."/>
            <person name="Cannon C."/>
            <person name="Castanera R."/>
            <person name="Culley D."/>
            <person name="Daum C."/>
            <person name="Ezra D."/>
            <person name="Gonzalez J."/>
            <person name="Henrissat B."/>
            <person name="Kuo A."/>
            <person name="Liang C."/>
            <person name="Lipzen A."/>
            <person name="Lutzoni F."/>
            <person name="Magnuson J."/>
            <person name="Mondo S."/>
            <person name="Nolan M."/>
            <person name="Ohm R."/>
            <person name="Pangilinan J."/>
            <person name="Park H.-J."/>
            <person name="Ramirez L."/>
            <person name="Alfaro M."/>
            <person name="Sun H."/>
            <person name="Tritt A."/>
            <person name="Yoshinaga Y."/>
            <person name="Zwiers L.-H."/>
            <person name="Turgeon B."/>
            <person name="Goodwin S."/>
            <person name="Spatafora J."/>
            <person name="Crous P."/>
            <person name="Grigoriev I."/>
        </authorList>
    </citation>
    <scope>NUCLEOTIDE SEQUENCE</scope>
    <source>
        <strain evidence="7">CBS 627.86</strain>
    </source>
</reference>
<proteinExistence type="predicted"/>
<dbReference type="SUPFAM" id="SSF57667">
    <property type="entry name" value="beta-beta-alpha zinc fingers"/>
    <property type="match status" value="2"/>
</dbReference>
<dbReference type="PANTHER" id="PTHR24409:SF418">
    <property type="entry name" value="SI:CH73-221F6.1"/>
    <property type="match status" value="1"/>
</dbReference>
<feature type="domain" description="C2H2-type" evidence="6">
    <location>
        <begin position="88"/>
        <end position="114"/>
    </location>
</feature>
<dbReference type="Pfam" id="PF00096">
    <property type="entry name" value="zf-C2H2"/>
    <property type="match status" value="2"/>
</dbReference>
<name>A0A6A5ZMN6_9PLEO</name>
<organism evidence="7 8">
    <name type="scientific">Lophiotrema nucula</name>
    <dbReference type="NCBI Taxonomy" id="690887"/>
    <lineage>
        <taxon>Eukaryota</taxon>
        <taxon>Fungi</taxon>
        <taxon>Dikarya</taxon>
        <taxon>Ascomycota</taxon>
        <taxon>Pezizomycotina</taxon>
        <taxon>Dothideomycetes</taxon>
        <taxon>Pleosporomycetidae</taxon>
        <taxon>Pleosporales</taxon>
        <taxon>Lophiotremataceae</taxon>
        <taxon>Lophiotrema</taxon>
    </lineage>
</organism>
<dbReference type="GO" id="GO:0000977">
    <property type="term" value="F:RNA polymerase II transcription regulatory region sequence-specific DNA binding"/>
    <property type="evidence" value="ECO:0007669"/>
    <property type="project" value="TreeGrafter"/>
</dbReference>
<sequence>MHSICVLCDRSFANDGALQQHKQDSPAHAFDCTACDRHFGNVTAREQHLRDSPAHAESFDCDDCDRSFGSEEALKQHLRDSPAHAESFDCDDCDRSFGSEEALEQHLRDSPAHAVSFDCDDCDRSFGNEEALGQHRRDSRAHNQPPETPLDAFFRSFQTFEYDPAQPPATSYACLQAHKGWRRGEAASTDAWNRYQDALEDELRLWYGEEDDLAAWHAICHAIGVDPLPQTCDQCEQV</sequence>
<evidence type="ECO:0000256" key="3">
    <source>
        <dbReference type="ARBA" id="ARBA00022771"/>
    </source>
</evidence>
<dbReference type="InterPro" id="IPR036236">
    <property type="entry name" value="Znf_C2H2_sf"/>
</dbReference>
<dbReference type="GO" id="GO:0000981">
    <property type="term" value="F:DNA-binding transcription factor activity, RNA polymerase II-specific"/>
    <property type="evidence" value="ECO:0007669"/>
    <property type="project" value="TreeGrafter"/>
</dbReference>
<keyword evidence="8" id="KW-1185">Reference proteome</keyword>
<feature type="domain" description="C2H2-type" evidence="6">
    <location>
        <begin position="59"/>
        <end position="89"/>
    </location>
</feature>
<dbReference type="PANTHER" id="PTHR24409">
    <property type="entry name" value="ZINC FINGER PROTEIN 142"/>
    <property type="match status" value="1"/>
</dbReference>
<dbReference type="Proteomes" id="UP000799770">
    <property type="component" value="Unassembled WGS sequence"/>
</dbReference>
<feature type="domain" description="C2H2-type" evidence="6">
    <location>
        <begin position="30"/>
        <end position="60"/>
    </location>
</feature>
<dbReference type="Pfam" id="PF13912">
    <property type="entry name" value="zf-C2H2_6"/>
    <property type="match status" value="1"/>
</dbReference>
<dbReference type="GO" id="GO:0008270">
    <property type="term" value="F:zinc ion binding"/>
    <property type="evidence" value="ECO:0007669"/>
    <property type="project" value="UniProtKB-KW"/>
</dbReference>
<keyword evidence="1" id="KW-0479">Metal-binding</keyword>
<evidence type="ECO:0000313" key="8">
    <source>
        <dbReference type="Proteomes" id="UP000799770"/>
    </source>
</evidence>
<dbReference type="InterPro" id="IPR013087">
    <property type="entry name" value="Znf_C2H2_type"/>
</dbReference>
<dbReference type="Pfam" id="PF12874">
    <property type="entry name" value="zf-met"/>
    <property type="match status" value="1"/>
</dbReference>
<evidence type="ECO:0000256" key="5">
    <source>
        <dbReference type="PROSITE-ProRule" id="PRU00042"/>
    </source>
</evidence>
<evidence type="ECO:0000259" key="6">
    <source>
        <dbReference type="PROSITE" id="PS50157"/>
    </source>
</evidence>
<evidence type="ECO:0000256" key="2">
    <source>
        <dbReference type="ARBA" id="ARBA00022737"/>
    </source>
</evidence>
<evidence type="ECO:0000256" key="4">
    <source>
        <dbReference type="ARBA" id="ARBA00022833"/>
    </source>
</evidence>
<dbReference type="SMART" id="SM00355">
    <property type="entry name" value="ZnF_C2H2"/>
    <property type="match status" value="5"/>
</dbReference>